<organism evidence="3 4">
    <name type="scientific">Riccia sorocarpa</name>
    <dbReference type="NCBI Taxonomy" id="122646"/>
    <lineage>
        <taxon>Eukaryota</taxon>
        <taxon>Viridiplantae</taxon>
        <taxon>Streptophyta</taxon>
        <taxon>Embryophyta</taxon>
        <taxon>Marchantiophyta</taxon>
        <taxon>Marchantiopsida</taxon>
        <taxon>Marchantiidae</taxon>
        <taxon>Marchantiales</taxon>
        <taxon>Ricciaceae</taxon>
        <taxon>Riccia</taxon>
    </lineage>
</organism>
<dbReference type="GO" id="GO:0003824">
    <property type="term" value="F:catalytic activity"/>
    <property type="evidence" value="ECO:0007669"/>
    <property type="project" value="UniProtKB-KW"/>
</dbReference>
<keyword evidence="4" id="KW-1185">Reference proteome</keyword>
<dbReference type="PANTHER" id="PTHR37984">
    <property type="entry name" value="PROTEIN CBG26694"/>
    <property type="match status" value="1"/>
</dbReference>
<dbReference type="CDD" id="cd01647">
    <property type="entry name" value="RT_LTR"/>
    <property type="match status" value="1"/>
</dbReference>
<evidence type="ECO:0000259" key="2">
    <source>
        <dbReference type="Pfam" id="PF17919"/>
    </source>
</evidence>
<dbReference type="InterPro" id="IPR050951">
    <property type="entry name" value="Retrovirus_Pol_polyprotein"/>
</dbReference>
<evidence type="ECO:0000313" key="3">
    <source>
        <dbReference type="EMBL" id="KAL3686531.1"/>
    </source>
</evidence>
<dbReference type="AlphaFoldDB" id="A0ABD3H8U1"/>
<dbReference type="SUPFAM" id="SSF56672">
    <property type="entry name" value="DNA/RNA polymerases"/>
    <property type="match status" value="1"/>
</dbReference>
<dbReference type="Pfam" id="PF17919">
    <property type="entry name" value="RT_RNaseH_2"/>
    <property type="match status" value="1"/>
</dbReference>
<dbReference type="EMBL" id="JBJQOH010000005">
    <property type="protein sequence ID" value="KAL3686531.1"/>
    <property type="molecule type" value="Genomic_DNA"/>
</dbReference>
<dbReference type="Proteomes" id="UP001633002">
    <property type="component" value="Unassembled WGS sequence"/>
</dbReference>
<comment type="caution">
    <text evidence="3">The sequence shown here is derived from an EMBL/GenBank/DDBJ whole genome shotgun (WGS) entry which is preliminary data.</text>
</comment>
<dbReference type="Gene3D" id="3.10.10.10">
    <property type="entry name" value="HIV Type 1 Reverse Transcriptase, subunit A, domain 1"/>
    <property type="match status" value="1"/>
</dbReference>
<dbReference type="InterPro" id="IPR043502">
    <property type="entry name" value="DNA/RNA_pol_sf"/>
</dbReference>
<dbReference type="InterPro" id="IPR043128">
    <property type="entry name" value="Rev_trsase/Diguanyl_cyclase"/>
</dbReference>
<feature type="domain" description="Reverse transcriptase/retrotransposon-derived protein RNase H-like" evidence="2">
    <location>
        <begin position="468"/>
        <end position="559"/>
    </location>
</feature>
<proteinExistence type="predicted"/>
<evidence type="ECO:0000256" key="1">
    <source>
        <dbReference type="ARBA" id="ARBA00023268"/>
    </source>
</evidence>
<protein>
    <recommendedName>
        <fullName evidence="2">Reverse transcriptase/retrotransposon-derived protein RNase H-like domain-containing protein</fullName>
    </recommendedName>
</protein>
<accession>A0ABD3H8U1</accession>
<dbReference type="InterPro" id="IPR041577">
    <property type="entry name" value="RT_RNaseH_2"/>
</dbReference>
<keyword evidence="1" id="KW-0511">Multifunctional enzyme</keyword>
<gene>
    <name evidence="3" type="ORF">R1sor_009105</name>
</gene>
<evidence type="ECO:0000313" key="4">
    <source>
        <dbReference type="Proteomes" id="UP001633002"/>
    </source>
</evidence>
<name>A0ABD3H8U1_9MARC</name>
<reference evidence="3 4" key="1">
    <citation type="submission" date="2024-09" db="EMBL/GenBank/DDBJ databases">
        <title>Chromosome-scale assembly of Riccia sorocarpa.</title>
        <authorList>
            <person name="Paukszto L."/>
        </authorList>
    </citation>
    <scope>NUCLEOTIDE SEQUENCE [LARGE SCALE GENOMIC DNA]</scope>
    <source>
        <strain evidence="3">LP-2024</strain>
        <tissue evidence="3">Aerial parts of the thallus</tissue>
    </source>
</reference>
<sequence>MSCSVDSYNYFQRLEDLHKKQRMQLEKEVDMLQCTGVLTDMKSVCGVYEERVCSQSVASWCNVVQRRLKDADEDVVIPLYSRELYEQIAGFLQFLPHPELRCLGKDVECWCNFVHEAEVHTKYKSVLKKVKPVATQLPGDSQQHVELAAEDPYLRDMRKIGHRFTSEILEKLQIGGSGFLTEIEKLKFVELIRSYQEAFAFFAEEIGCADPKVVPPMVIFTVPHVPWDLKPIPVPRALLLKLIALLKEKVRMGILEPSMAPYSSRWFIVQKKSGALCFIQDLQPANRVTIRNVGIGHVVDEIVDEIAGRAIYSIGDLFSGYDQFQLAVESRDLTTIRTPSRLMRMCTLPQDATNSVAHMQNTMHKVLREFVPYIRAYITIPFLDDVPMKGCSSDEKNETIDAFGCRRKPNPVKVEAIARLADCTSVTEVQRFLGSCIFYRLSIPHYAHVAEPLYALFKKARKFTWDAEAMEQLKQILQSPPVLRPLDYKCGRLVIVTVDTSPKAVGWAIGQDDEVGIRFAARYEGKILTNTQRDYSHVKRELWGARTALRTDRNLLIGAYVVLETDCLPLLGMIANCNTPDITMLSWIAFIRSLNPELRHIAGKKNVMADMLSRARYKDEEQMLRVAEEDEEHTEVWCQARGVFVSDVLPFREDWYSGKLREIGCI</sequence>
<dbReference type="PANTHER" id="PTHR37984:SF5">
    <property type="entry name" value="PROTEIN NYNRIN-LIKE"/>
    <property type="match status" value="1"/>
</dbReference>
<dbReference type="Gene3D" id="3.30.70.270">
    <property type="match status" value="2"/>
</dbReference>